<feature type="binding site" evidence="9">
    <location>
        <position position="354"/>
    </location>
    <ligand>
        <name>Mg(2+)</name>
        <dbReference type="ChEBI" id="CHEBI:18420"/>
        <label>3</label>
    </ligand>
</feature>
<dbReference type="InterPro" id="IPR012340">
    <property type="entry name" value="NA-bd_OB-fold"/>
</dbReference>
<dbReference type="STRING" id="999630.TUZN_0620"/>
<comment type="catalytic activity">
    <reaction evidence="9">
        <text>tRNA(Asp) + L-aspartate + ATP = L-aspartyl-tRNA(Asp) + AMP + diphosphate</text>
        <dbReference type="Rhea" id="RHEA:19649"/>
        <dbReference type="Rhea" id="RHEA-COMP:9660"/>
        <dbReference type="Rhea" id="RHEA-COMP:9678"/>
        <dbReference type="ChEBI" id="CHEBI:29991"/>
        <dbReference type="ChEBI" id="CHEBI:30616"/>
        <dbReference type="ChEBI" id="CHEBI:33019"/>
        <dbReference type="ChEBI" id="CHEBI:78442"/>
        <dbReference type="ChEBI" id="CHEBI:78516"/>
        <dbReference type="ChEBI" id="CHEBI:456215"/>
        <dbReference type="EC" id="6.1.1.12"/>
    </reaction>
</comment>
<dbReference type="InterPro" id="IPR004364">
    <property type="entry name" value="Aa-tRNA-synt_II"/>
</dbReference>
<evidence type="ECO:0000313" key="11">
    <source>
        <dbReference type="EMBL" id="AEA12113.1"/>
    </source>
</evidence>
<dbReference type="EC" id="6.1.1.12" evidence="9"/>
<dbReference type="PRINTS" id="PR01042">
    <property type="entry name" value="TRNASYNTHASP"/>
</dbReference>
<feature type="binding site" evidence="9">
    <location>
        <position position="361"/>
    </location>
    <ligand>
        <name>L-aspartate</name>
        <dbReference type="ChEBI" id="CHEBI:29991"/>
    </ligand>
</feature>
<comment type="subunit">
    <text evidence="9">Homodimer.</text>
</comment>
<dbReference type="GO" id="GO:0003723">
    <property type="term" value="F:RNA binding"/>
    <property type="evidence" value="ECO:0007669"/>
    <property type="project" value="TreeGrafter"/>
</dbReference>
<dbReference type="PANTHER" id="PTHR43450:SF1">
    <property type="entry name" value="ASPARTATE--TRNA LIGASE, CYTOPLASMIC"/>
    <property type="match status" value="1"/>
</dbReference>
<dbReference type="InterPro" id="IPR004523">
    <property type="entry name" value="Asp-tRNA_synthase_2"/>
</dbReference>
<keyword evidence="12" id="KW-1185">Reference proteome</keyword>
<evidence type="ECO:0000256" key="2">
    <source>
        <dbReference type="ARBA" id="ARBA00005312"/>
    </source>
</evidence>
<evidence type="ECO:0000256" key="1">
    <source>
        <dbReference type="ARBA" id="ARBA00004496"/>
    </source>
</evidence>
<accession>F2L457</accession>
<keyword evidence="5 9" id="KW-0547">Nucleotide-binding</keyword>
<dbReference type="GO" id="GO:0005829">
    <property type="term" value="C:cytosol"/>
    <property type="evidence" value="ECO:0007669"/>
    <property type="project" value="TreeGrafter"/>
</dbReference>
<evidence type="ECO:0000256" key="6">
    <source>
        <dbReference type="ARBA" id="ARBA00022840"/>
    </source>
</evidence>
<feature type="binding site" evidence="9">
    <location>
        <position position="357"/>
    </location>
    <ligand>
        <name>Mg(2+)</name>
        <dbReference type="ChEBI" id="CHEBI:18420"/>
        <label>2</label>
    </ligand>
</feature>
<keyword evidence="6 9" id="KW-0067">ATP-binding</keyword>
<dbReference type="OrthoDB" id="5908at2157"/>
<dbReference type="EMBL" id="CP002590">
    <property type="protein sequence ID" value="AEA12113.1"/>
    <property type="molecule type" value="Genomic_DNA"/>
</dbReference>
<dbReference type="eggNOG" id="arCOG00406">
    <property type="taxonomic scope" value="Archaea"/>
</dbReference>
<evidence type="ECO:0000256" key="8">
    <source>
        <dbReference type="ARBA" id="ARBA00023146"/>
    </source>
</evidence>
<feature type="domain" description="Aminoacyl-transfer RNA synthetases class-II family profile" evidence="10">
    <location>
        <begin position="141"/>
        <end position="431"/>
    </location>
</feature>
<sequence length="431" mass="49460">MVPRKTHFTSEITPELNGREVVVAGWVWEIRDLGRVKFVVLRDREGFVQLTFKAGRTPDDLLSKIPQLNKEDVVVVRGIVEASKIAKSGVEVFPQEMWVVAKARPLPVDLWEGTSDLPTRLKYRAADLKSPRNLAIFTTASEILKAVREVLYRHKFVEVFTPKIIATSTEGGAELFAVLYFERVAYLAQSPQLYKEQLTASLERVFEIAPAYRAEKHNTDYHLNEFISIDGEGAFMDYNDIMDVLEEIMRSIASVVNSRRDRLEKVGIRPVLEKVDKIPRVDYDEAVERLRALGYDVKWGDDLTVEMQKALTKFYGPLYFIVNFPASLRPFYTKRIDGDPKKTESYDLILDGIEVVSGATRIHRREDLEREMRERGLDPAAFESHLSVFDWGMPPHAGFGMGFNRLLMSLLGLKNVREAVLYPRDRYRLEP</sequence>
<comment type="cofactor">
    <cofactor evidence="9">
        <name>Mg(2+)</name>
        <dbReference type="ChEBI" id="CHEBI:18420"/>
    </cofactor>
    <text evidence="9">Binds 3 Mg(2+) cations per subunit. The strongest magnesium site (Mg1) is bound to the beta- and gamma-phosphates of ATP and four water molecules complete its coordination sphere.</text>
</comment>
<evidence type="ECO:0000256" key="7">
    <source>
        <dbReference type="ARBA" id="ARBA00022917"/>
    </source>
</evidence>
<name>F2L457_THEU7</name>
<dbReference type="InterPro" id="IPR002312">
    <property type="entry name" value="Asp/Asn-tRNA-synth_IIb"/>
</dbReference>
<reference evidence="11 12" key="1">
    <citation type="journal article" date="2011" name="J. Bacteriol.">
        <title>Complete genome sequence of the thermoacidophilic crenarchaeon Thermoproteus uzoniensis 768-20.</title>
        <authorList>
            <person name="Mardanov A.V."/>
            <person name="Gumerov V.M."/>
            <person name="Beletsky A.V."/>
            <person name="Prokofeva M.I."/>
            <person name="Bonch-Osmolovskaya E.A."/>
            <person name="Ravin N.V."/>
            <person name="Skryabin K.G."/>
        </authorList>
    </citation>
    <scope>NUCLEOTIDE SEQUENCE [LARGE SCALE GENOMIC DNA]</scope>
    <source>
        <strain evidence="11 12">768-20</strain>
    </source>
</reference>
<feature type="binding site" evidence="9">
    <location>
        <begin position="213"/>
        <end position="215"/>
    </location>
    <ligand>
        <name>ATP</name>
        <dbReference type="ChEBI" id="CHEBI:30616"/>
    </ligand>
</feature>
<dbReference type="GO" id="GO:0005524">
    <property type="term" value="F:ATP binding"/>
    <property type="evidence" value="ECO:0007669"/>
    <property type="project" value="UniProtKB-UniRule"/>
</dbReference>
<evidence type="ECO:0000256" key="9">
    <source>
        <dbReference type="HAMAP-Rule" id="MF_02075"/>
    </source>
</evidence>
<dbReference type="KEGG" id="tuz:TUZN_0620"/>
<dbReference type="RefSeq" id="WP_013679449.1">
    <property type="nucleotide sequence ID" value="NC_015315.1"/>
</dbReference>
<dbReference type="Pfam" id="PF01336">
    <property type="entry name" value="tRNA_anti-codon"/>
    <property type="match status" value="1"/>
</dbReference>
<evidence type="ECO:0000256" key="4">
    <source>
        <dbReference type="ARBA" id="ARBA00022598"/>
    </source>
</evidence>
<organism evidence="11 12">
    <name type="scientific">Thermoproteus uzoniensis (strain 768-20)</name>
    <dbReference type="NCBI Taxonomy" id="999630"/>
    <lineage>
        <taxon>Archaea</taxon>
        <taxon>Thermoproteota</taxon>
        <taxon>Thermoprotei</taxon>
        <taxon>Thermoproteales</taxon>
        <taxon>Thermoproteaceae</taxon>
        <taxon>Thermoproteus</taxon>
    </lineage>
</organism>
<keyword evidence="4 9" id="KW-0436">Ligase</keyword>
<feature type="region of interest" description="Aspartate" evidence="9">
    <location>
        <begin position="192"/>
        <end position="195"/>
    </location>
</feature>
<feature type="binding site" evidence="9">
    <location>
        <position position="354"/>
    </location>
    <ligand>
        <name>ATP</name>
        <dbReference type="ChEBI" id="CHEBI:30616"/>
    </ligand>
</feature>
<dbReference type="InterPro" id="IPR045864">
    <property type="entry name" value="aa-tRNA-synth_II/BPL/LPL"/>
</dbReference>
<dbReference type="GeneID" id="10360162"/>
<protein>
    <recommendedName>
        <fullName evidence="9">Aspartate--tRNA(Asp) ligase</fullName>
        <ecNumber evidence="9">6.1.1.12</ecNumber>
    </recommendedName>
    <alternativeName>
        <fullName evidence="9">Aspartyl-tRNA synthetase</fullName>
        <shortName evidence="9">AspRS</shortName>
    </alternativeName>
    <alternativeName>
        <fullName evidence="9">Discriminating aspartyl-tRNA synthetase</fullName>
        <shortName evidence="9">D-AspRS</shortName>
    </alternativeName>
</protein>
<dbReference type="PROSITE" id="PS50862">
    <property type="entry name" value="AA_TRNA_LIGASE_II"/>
    <property type="match status" value="1"/>
</dbReference>
<dbReference type="SUPFAM" id="SSF55681">
    <property type="entry name" value="Class II aaRS and biotin synthetases"/>
    <property type="match status" value="1"/>
</dbReference>
<evidence type="ECO:0000256" key="3">
    <source>
        <dbReference type="ARBA" id="ARBA00022490"/>
    </source>
</evidence>
<dbReference type="NCBIfam" id="TIGR00458">
    <property type="entry name" value="aspS_nondisc"/>
    <property type="match status" value="1"/>
</dbReference>
<feature type="binding site" evidence="9">
    <location>
        <begin position="402"/>
        <end position="405"/>
    </location>
    <ligand>
        <name>ATP</name>
        <dbReference type="ChEBI" id="CHEBI:30616"/>
    </ligand>
</feature>
<dbReference type="GO" id="GO:0006422">
    <property type="term" value="P:aspartyl-tRNA aminoacylation"/>
    <property type="evidence" value="ECO:0007669"/>
    <property type="project" value="UniProtKB-UniRule"/>
</dbReference>
<dbReference type="InterPro" id="IPR004365">
    <property type="entry name" value="NA-bd_OB_tRNA"/>
</dbReference>
<comment type="caution">
    <text evidence="9">Lacks conserved residue(s) required for the propagation of feature annotation.</text>
</comment>
<feature type="binding site" evidence="9">
    <location>
        <position position="170"/>
    </location>
    <ligand>
        <name>L-aspartate</name>
        <dbReference type="ChEBI" id="CHEBI:29991"/>
    </ligand>
</feature>
<reference key="2">
    <citation type="submission" date="2011-03" db="EMBL/GenBank/DDBJ databases">
        <title>Complete genome sequence of the thermoacidophilic crenarchaeon Thermoproteus uzoniensis 768-20.</title>
        <authorList>
            <person name="Mardanov A.V."/>
            <person name="Gumerov V.M."/>
            <person name="Beletsky A.V."/>
            <person name="Prokofeva M.I."/>
            <person name="Bonch-Osmolovskaya E.A."/>
            <person name="Ravin N.V."/>
            <person name="Skryabin K.G."/>
        </authorList>
    </citation>
    <scope>NUCLEOTIDE SEQUENCE</scope>
    <source>
        <strain>768-20</strain>
    </source>
</reference>
<dbReference type="NCBIfam" id="NF003483">
    <property type="entry name" value="PRK05159.1"/>
    <property type="match status" value="1"/>
</dbReference>
<dbReference type="GO" id="GO:0017101">
    <property type="term" value="C:aminoacyl-tRNA synthetase multienzyme complex"/>
    <property type="evidence" value="ECO:0007669"/>
    <property type="project" value="TreeGrafter"/>
</dbReference>
<dbReference type="HAMAP" id="MF_02075">
    <property type="entry name" value="Asp_tRNA_synth_type2"/>
    <property type="match status" value="1"/>
</dbReference>
<dbReference type="GO" id="GO:0000287">
    <property type="term" value="F:magnesium ion binding"/>
    <property type="evidence" value="ECO:0007669"/>
    <property type="project" value="UniProtKB-UniRule"/>
</dbReference>
<dbReference type="Gene3D" id="3.30.930.10">
    <property type="entry name" value="Bira Bifunctional Protein, Domain 2"/>
    <property type="match status" value="1"/>
</dbReference>
<dbReference type="SUPFAM" id="SSF50249">
    <property type="entry name" value="Nucleic acid-binding proteins"/>
    <property type="match status" value="1"/>
</dbReference>
<dbReference type="InterPro" id="IPR006195">
    <property type="entry name" value="aa-tRNA-synth_II"/>
</dbReference>
<dbReference type="Gene3D" id="2.40.50.140">
    <property type="entry name" value="Nucleic acid-binding proteins"/>
    <property type="match status" value="1"/>
</dbReference>
<keyword evidence="3 9" id="KW-0963">Cytoplasm</keyword>
<dbReference type="AlphaFoldDB" id="F2L457"/>
<evidence type="ECO:0000313" key="12">
    <source>
        <dbReference type="Proteomes" id="UP000008138"/>
    </source>
</evidence>
<comment type="similarity">
    <text evidence="2 9">Belongs to the class-II aminoacyl-tRNA synthetase family. Type 2 subfamily.</text>
</comment>
<gene>
    <name evidence="9" type="primary">aspS</name>
    <name evidence="11" type="ordered locus">TUZN_0620</name>
</gene>
<proteinExistence type="inferred from homology"/>
<dbReference type="Pfam" id="PF00152">
    <property type="entry name" value="tRNA-synt_2"/>
    <property type="match status" value="1"/>
</dbReference>
<evidence type="ECO:0000259" key="10">
    <source>
        <dbReference type="PROSITE" id="PS50862"/>
    </source>
</evidence>
<dbReference type="PANTHER" id="PTHR43450">
    <property type="entry name" value="ASPARTYL-TRNA SYNTHETASE"/>
    <property type="match status" value="1"/>
</dbReference>
<evidence type="ECO:0000256" key="5">
    <source>
        <dbReference type="ARBA" id="ARBA00022741"/>
    </source>
</evidence>
<feature type="binding site" evidence="9">
    <location>
        <position position="357"/>
    </location>
    <ligand>
        <name>L-aspartate</name>
        <dbReference type="ChEBI" id="CHEBI:29991"/>
    </ligand>
</feature>
<dbReference type="HOGENOM" id="CLU_004553_2_1_2"/>
<keyword evidence="8 9" id="KW-0030">Aminoacyl-tRNA synthetase</keyword>
<feature type="binding site" evidence="9">
    <location>
        <position position="354"/>
    </location>
    <ligand>
        <name>Mg(2+)</name>
        <dbReference type="ChEBI" id="CHEBI:18420"/>
        <label>2</label>
    </ligand>
</feature>
<dbReference type="FunFam" id="3.30.930.10:FF:000038">
    <property type="entry name" value="Aspartate--tRNA ligase"/>
    <property type="match status" value="1"/>
</dbReference>
<dbReference type="GO" id="GO:0004815">
    <property type="term" value="F:aspartate-tRNA ligase activity"/>
    <property type="evidence" value="ECO:0007669"/>
    <property type="project" value="UniProtKB-UniRule"/>
</dbReference>
<comment type="subcellular location">
    <subcellularLocation>
        <location evidence="1 9">Cytoplasm</location>
    </subcellularLocation>
</comment>
<dbReference type="CDD" id="cd00776">
    <property type="entry name" value="AsxRS_core"/>
    <property type="match status" value="1"/>
</dbReference>
<keyword evidence="7 9" id="KW-0648">Protein biosynthesis</keyword>
<dbReference type="Proteomes" id="UP000008138">
    <property type="component" value="Chromosome"/>
</dbReference>
<comment type="function">
    <text evidence="9">Catalyzes the attachment of L-aspartate to tRNA(Asp) in a two-step reaction: L-aspartate is first activated by ATP to form Asp-AMP and then transferred to the acceptor end of tRNA(Asp).</text>
</comment>
<feature type="site" description="Important for tRNA discrimination" evidence="9">
    <location>
        <position position="87"/>
    </location>
</feature>
<feature type="binding site" evidence="9">
    <location>
        <position position="213"/>
    </location>
    <ligand>
        <name>L-aspartate</name>
        <dbReference type="ChEBI" id="CHEBI:29991"/>
    </ligand>
</feature>
<keyword evidence="9" id="KW-0460">Magnesium</keyword>
<keyword evidence="9" id="KW-0479">Metal-binding</keyword>